<keyword evidence="6" id="KW-1185">Reference proteome</keyword>
<keyword evidence="4" id="KW-0325">Glycoprotein</keyword>
<comment type="similarity">
    <text evidence="1">Belongs to the 'GDSL' lipolytic enzyme family.</text>
</comment>
<evidence type="ECO:0000313" key="6">
    <source>
        <dbReference type="Proteomes" id="UP001341281"/>
    </source>
</evidence>
<dbReference type="InterPro" id="IPR035669">
    <property type="entry name" value="SGNH_plant_lipase-like"/>
</dbReference>
<dbReference type="EMBL" id="CP144748">
    <property type="protein sequence ID" value="WVZ69454.1"/>
    <property type="molecule type" value="Genomic_DNA"/>
</dbReference>
<reference evidence="5 6" key="1">
    <citation type="submission" date="2024-02" db="EMBL/GenBank/DDBJ databases">
        <title>High-quality chromosome-scale genome assembly of Pensacola bahiagrass (Paspalum notatum Flugge var. saurae).</title>
        <authorList>
            <person name="Vega J.M."/>
            <person name="Podio M."/>
            <person name="Orjuela J."/>
            <person name="Siena L.A."/>
            <person name="Pessino S.C."/>
            <person name="Combes M.C."/>
            <person name="Mariac C."/>
            <person name="Albertini E."/>
            <person name="Pupilli F."/>
            <person name="Ortiz J.P.A."/>
            <person name="Leblanc O."/>
        </authorList>
    </citation>
    <scope>NUCLEOTIDE SEQUENCE [LARGE SCALE GENOMIC DNA]</scope>
    <source>
        <strain evidence="5">R1</strain>
        <tissue evidence="5">Leaf</tissue>
    </source>
</reference>
<keyword evidence="3" id="KW-0378">Hydrolase</keyword>
<sequence>MTMTRLLLGGHGHCSSSLAAAALAAWWTLLSSLLLLPAIVVGSSSGSPALGCYTRIFSFGDSLTDTGNFVRLTERSHSPYGAPPYGRTFFGHPTGRASDGRLVIDFIAEEFGLSNVTAIQAGAAPGDFQHGANFAIISATANNGSFFAGNGMDINPFSLDTQMLWFRTHLSQLAQSSSPSNGSGGVGALLRGALVALGEIGGNDYNFAFSRGVPRDRVRRFVPAVVEKLAGAVEELVGMGARAFVVPGNLPFGCTPLYLQRFRANAGFWDYDPATGCLGWFNTFAQYHNQVLTKRLDDLRRRHPDVTIVYADWYGAMMSIFQAPEELGFRNALRTCCGNQTVPCGRPGCTVCDDPSTFGSWDGTHPTEAVYKVIADGVLHGPYTSPLPLAKTCPPSPSS</sequence>
<accession>A0AAQ3TB30</accession>
<dbReference type="InterPro" id="IPR001087">
    <property type="entry name" value="GDSL"/>
</dbReference>
<evidence type="ECO:0000256" key="4">
    <source>
        <dbReference type="ARBA" id="ARBA00023180"/>
    </source>
</evidence>
<evidence type="ECO:0000256" key="2">
    <source>
        <dbReference type="ARBA" id="ARBA00022729"/>
    </source>
</evidence>
<organism evidence="5 6">
    <name type="scientific">Paspalum notatum var. saurae</name>
    <dbReference type="NCBI Taxonomy" id="547442"/>
    <lineage>
        <taxon>Eukaryota</taxon>
        <taxon>Viridiplantae</taxon>
        <taxon>Streptophyta</taxon>
        <taxon>Embryophyta</taxon>
        <taxon>Tracheophyta</taxon>
        <taxon>Spermatophyta</taxon>
        <taxon>Magnoliopsida</taxon>
        <taxon>Liliopsida</taxon>
        <taxon>Poales</taxon>
        <taxon>Poaceae</taxon>
        <taxon>PACMAD clade</taxon>
        <taxon>Panicoideae</taxon>
        <taxon>Andropogonodae</taxon>
        <taxon>Paspaleae</taxon>
        <taxon>Paspalinae</taxon>
        <taxon>Paspalum</taxon>
    </lineage>
</organism>
<evidence type="ECO:0000256" key="3">
    <source>
        <dbReference type="ARBA" id="ARBA00022801"/>
    </source>
</evidence>
<dbReference type="InterPro" id="IPR036514">
    <property type="entry name" value="SGNH_hydro_sf"/>
</dbReference>
<keyword evidence="2" id="KW-0732">Signal</keyword>
<proteinExistence type="inferred from homology"/>
<dbReference type="PANTHER" id="PTHR22835:SF273">
    <property type="entry name" value="GDSL ESTERASE_LIPASE"/>
    <property type="match status" value="1"/>
</dbReference>
<dbReference type="AlphaFoldDB" id="A0AAQ3TB30"/>
<evidence type="ECO:0000256" key="1">
    <source>
        <dbReference type="ARBA" id="ARBA00008668"/>
    </source>
</evidence>
<gene>
    <name evidence="5" type="ORF">U9M48_018236</name>
</gene>
<dbReference type="PANTHER" id="PTHR22835">
    <property type="entry name" value="ZINC FINGER FYVE DOMAIN CONTAINING PROTEIN"/>
    <property type="match status" value="1"/>
</dbReference>
<name>A0AAQ3TB30_PASNO</name>
<dbReference type="Gene3D" id="3.40.50.1110">
    <property type="entry name" value="SGNH hydrolase"/>
    <property type="match status" value="1"/>
</dbReference>
<evidence type="ECO:0000313" key="5">
    <source>
        <dbReference type="EMBL" id="WVZ69454.1"/>
    </source>
</evidence>
<dbReference type="Proteomes" id="UP001341281">
    <property type="component" value="Chromosome 04"/>
</dbReference>
<dbReference type="Pfam" id="PF00657">
    <property type="entry name" value="Lipase_GDSL"/>
    <property type="match status" value="1"/>
</dbReference>
<protein>
    <recommendedName>
        <fullName evidence="7">GDSL esterase/lipase</fullName>
    </recommendedName>
</protein>
<dbReference type="GO" id="GO:0016788">
    <property type="term" value="F:hydrolase activity, acting on ester bonds"/>
    <property type="evidence" value="ECO:0007669"/>
    <property type="project" value="InterPro"/>
</dbReference>
<evidence type="ECO:0008006" key="7">
    <source>
        <dbReference type="Google" id="ProtNLM"/>
    </source>
</evidence>
<dbReference type="SUPFAM" id="SSF52266">
    <property type="entry name" value="SGNH hydrolase"/>
    <property type="match status" value="1"/>
</dbReference>
<dbReference type="CDD" id="cd01837">
    <property type="entry name" value="SGNH_plant_lipase_like"/>
    <property type="match status" value="1"/>
</dbReference>